<sequence>MIGPVRNNALLNLVMTTTIALESSFERLLKMHNRQRKGLRRQGVHAAAETGTRDGGGNSEIMVGESLLDVARSRADDQQNPQMNF</sequence>
<feature type="region of interest" description="Disordered" evidence="1">
    <location>
        <begin position="36"/>
        <end position="63"/>
    </location>
</feature>
<protein>
    <submittedName>
        <fullName evidence="2">Uncharacterized protein</fullName>
    </submittedName>
</protein>
<comment type="caution">
    <text evidence="2">The sequence shown here is derived from an EMBL/GenBank/DDBJ whole genome shotgun (WGS) entry which is preliminary data.</text>
</comment>
<gene>
    <name evidence="2" type="ORF">BCR44DRAFT_1431097</name>
</gene>
<evidence type="ECO:0000256" key="1">
    <source>
        <dbReference type="SAM" id="MobiDB-lite"/>
    </source>
</evidence>
<proteinExistence type="predicted"/>
<name>A0A1Y2HS92_9FUNG</name>
<evidence type="ECO:0000313" key="3">
    <source>
        <dbReference type="Proteomes" id="UP000193411"/>
    </source>
</evidence>
<dbReference type="AlphaFoldDB" id="A0A1Y2HS92"/>
<reference evidence="2 3" key="1">
    <citation type="submission" date="2016-07" db="EMBL/GenBank/DDBJ databases">
        <title>Pervasive Adenine N6-methylation of Active Genes in Fungi.</title>
        <authorList>
            <consortium name="DOE Joint Genome Institute"/>
            <person name="Mondo S.J."/>
            <person name="Dannebaum R.O."/>
            <person name="Kuo R.C."/>
            <person name="Labutti K."/>
            <person name="Haridas S."/>
            <person name="Kuo A."/>
            <person name="Salamov A."/>
            <person name="Ahrendt S.R."/>
            <person name="Lipzen A."/>
            <person name="Sullivan W."/>
            <person name="Andreopoulos W.B."/>
            <person name="Clum A."/>
            <person name="Lindquist E."/>
            <person name="Daum C."/>
            <person name="Ramamoorthy G.K."/>
            <person name="Gryganskyi A."/>
            <person name="Culley D."/>
            <person name="Magnuson J.K."/>
            <person name="James T.Y."/>
            <person name="O'Malley M.A."/>
            <person name="Stajich J.E."/>
            <person name="Spatafora J.W."/>
            <person name="Visel A."/>
            <person name="Grigoriev I.V."/>
        </authorList>
    </citation>
    <scope>NUCLEOTIDE SEQUENCE [LARGE SCALE GENOMIC DNA]</scope>
    <source>
        <strain evidence="2 3">PL171</strain>
    </source>
</reference>
<keyword evidence="3" id="KW-1185">Reference proteome</keyword>
<accession>A0A1Y2HS92</accession>
<dbReference type="EMBL" id="MCFL01000013">
    <property type="protein sequence ID" value="ORZ37409.1"/>
    <property type="molecule type" value="Genomic_DNA"/>
</dbReference>
<organism evidence="2 3">
    <name type="scientific">Catenaria anguillulae PL171</name>
    <dbReference type="NCBI Taxonomy" id="765915"/>
    <lineage>
        <taxon>Eukaryota</taxon>
        <taxon>Fungi</taxon>
        <taxon>Fungi incertae sedis</taxon>
        <taxon>Blastocladiomycota</taxon>
        <taxon>Blastocladiomycetes</taxon>
        <taxon>Blastocladiales</taxon>
        <taxon>Catenariaceae</taxon>
        <taxon>Catenaria</taxon>
    </lineage>
</organism>
<dbReference type="Proteomes" id="UP000193411">
    <property type="component" value="Unassembled WGS sequence"/>
</dbReference>
<evidence type="ECO:0000313" key="2">
    <source>
        <dbReference type="EMBL" id="ORZ37409.1"/>
    </source>
</evidence>